<evidence type="ECO:0000313" key="3">
    <source>
        <dbReference type="EMBL" id="SOY32396.1"/>
    </source>
</evidence>
<evidence type="ECO:0000256" key="2">
    <source>
        <dbReference type="SAM" id="Phobius"/>
    </source>
</evidence>
<dbReference type="Proteomes" id="UP000236311">
    <property type="component" value="Unassembled WGS sequence"/>
</dbReference>
<protein>
    <submittedName>
        <fullName evidence="3">Spore maturation protein A</fullName>
    </submittedName>
</protein>
<evidence type="ECO:0000256" key="1">
    <source>
        <dbReference type="SAM" id="MobiDB-lite"/>
    </source>
</evidence>
<gene>
    <name evidence="3" type="primary">spmA_1</name>
    <name evidence="3" type="ORF">AMURIS_05155</name>
</gene>
<feature type="transmembrane region" description="Helical" evidence="2">
    <location>
        <begin position="211"/>
        <end position="230"/>
    </location>
</feature>
<evidence type="ECO:0000313" key="4">
    <source>
        <dbReference type="Proteomes" id="UP000236311"/>
    </source>
</evidence>
<keyword evidence="2" id="KW-0472">Membrane</keyword>
<reference evidence="3 4" key="1">
    <citation type="submission" date="2018-01" db="EMBL/GenBank/DDBJ databases">
        <authorList>
            <person name="Gaut B.S."/>
            <person name="Morton B.R."/>
            <person name="Clegg M.T."/>
            <person name="Duvall M.R."/>
        </authorList>
    </citation>
    <scope>NUCLEOTIDE SEQUENCE [LARGE SCALE GENOMIC DNA]</scope>
    <source>
        <strain evidence="3">GP69</strain>
    </source>
</reference>
<name>A0A2K4ZPQ2_9FIRM</name>
<dbReference type="AlphaFoldDB" id="A0A2K4ZPQ2"/>
<sequence>MLNLIWAVMILLAVIYGALSGHLGDVTNAALDSAGEAISLCFTMAGVVALWMGLMEIAQRAGLVRKLTRGISPFLRFMFPRIPKGHPAGEYIATNVIANVLGLGWACTPAGLKAMEELAKLEAERGNPEYLETEYGEGGVRGGRSLKGSGAGESFRRQESAGRGSQGKGAGRRASNEMCIFLILNISSLQLIPVNMIAYRSQYGSANPTAIIAPAIAATLVSTLVAIVYCKIKDHSAGTRIGGSCLSSGVDTDSMGKGSWGGKAI</sequence>
<feature type="region of interest" description="Disordered" evidence="1">
    <location>
        <begin position="132"/>
        <end position="171"/>
    </location>
</feature>
<keyword evidence="2" id="KW-0812">Transmembrane</keyword>
<feature type="transmembrane region" description="Helical" evidence="2">
    <location>
        <begin position="178"/>
        <end position="199"/>
    </location>
</feature>
<keyword evidence="4" id="KW-1185">Reference proteome</keyword>
<dbReference type="RefSeq" id="WP_242982621.1">
    <property type="nucleotide sequence ID" value="NZ_JANJZD010000054.1"/>
</dbReference>
<feature type="transmembrane region" description="Helical" evidence="2">
    <location>
        <begin position="36"/>
        <end position="58"/>
    </location>
</feature>
<dbReference type="EMBL" id="OFSM01000049">
    <property type="protein sequence ID" value="SOY32396.1"/>
    <property type="molecule type" value="Genomic_DNA"/>
</dbReference>
<keyword evidence="2" id="KW-1133">Transmembrane helix</keyword>
<accession>A0A2K4ZPQ2</accession>
<proteinExistence type="predicted"/>
<organism evidence="3 4">
    <name type="scientific">Acetatifactor muris</name>
    <dbReference type="NCBI Taxonomy" id="879566"/>
    <lineage>
        <taxon>Bacteria</taxon>
        <taxon>Bacillati</taxon>
        <taxon>Bacillota</taxon>
        <taxon>Clostridia</taxon>
        <taxon>Lachnospirales</taxon>
        <taxon>Lachnospiraceae</taxon>
        <taxon>Acetatifactor</taxon>
    </lineage>
</organism>